<comment type="caution">
    <text evidence="1">The sequence shown here is derived from an EMBL/GenBank/DDBJ whole genome shotgun (WGS) entry which is preliminary data.</text>
</comment>
<name>A0A972NU96_9BURK</name>
<dbReference type="EMBL" id="WOEZ01000185">
    <property type="protein sequence ID" value="NPT59092.1"/>
    <property type="molecule type" value="Genomic_DNA"/>
</dbReference>
<evidence type="ECO:0000313" key="2">
    <source>
        <dbReference type="Proteomes" id="UP000655523"/>
    </source>
</evidence>
<sequence>MKEGIEVDYVGYDHEEPQRVVVYVGENDEYSARFNLSDLLDTELDMFLLKNGLTDSAGKPRFDAMELELTEMVRRIRAIKYG</sequence>
<keyword evidence="2" id="KW-1185">Reference proteome</keyword>
<organism evidence="1 2">
    <name type="scientific">Paraburkholderia elongata</name>
    <dbReference type="NCBI Taxonomy" id="2675747"/>
    <lineage>
        <taxon>Bacteria</taxon>
        <taxon>Pseudomonadati</taxon>
        <taxon>Pseudomonadota</taxon>
        <taxon>Betaproteobacteria</taxon>
        <taxon>Burkholderiales</taxon>
        <taxon>Burkholderiaceae</taxon>
        <taxon>Paraburkholderia</taxon>
    </lineage>
</organism>
<evidence type="ECO:0000313" key="1">
    <source>
        <dbReference type="EMBL" id="NPT59092.1"/>
    </source>
</evidence>
<gene>
    <name evidence="1" type="ORF">GNZ13_32175</name>
</gene>
<proteinExistence type="predicted"/>
<accession>A0A972NU96</accession>
<dbReference type="Proteomes" id="UP000655523">
    <property type="component" value="Unassembled WGS sequence"/>
</dbReference>
<dbReference type="RefSeq" id="WP_172172124.1">
    <property type="nucleotide sequence ID" value="NZ_WOEZ01000185.1"/>
</dbReference>
<reference evidence="1 2" key="1">
    <citation type="submission" date="2019-11" db="EMBL/GenBank/DDBJ databases">
        <title>Metabolism of dissolved organic matter in forest soils.</title>
        <authorList>
            <person name="Cyle K.T."/>
            <person name="Wilhelm R.C."/>
            <person name="Martinez C.E."/>
        </authorList>
    </citation>
    <scope>NUCLEOTIDE SEQUENCE [LARGE SCALE GENOMIC DNA]</scope>
    <source>
        <strain evidence="1 2">5N</strain>
    </source>
</reference>
<dbReference type="AlphaFoldDB" id="A0A972NU96"/>
<protein>
    <submittedName>
        <fullName evidence="1">Uncharacterized protein</fullName>
    </submittedName>
</protein>